<name>A0A6J4I0B2_9PROT</name>
<sequence length="70" mass="7928">MRGKSRGEWRIETFALAIAVLWMLALQLICVVLWDSGWLTRQGALVHWLLVGVMPPALALWQLEARRSAA</sequence>
<proteinExistence type="predicted"/>
<dbReference type="AlphaFoldDB" id="A0A6J4I0B2"/>
<feature type="transmembrane region" description="Helical" evidence="1">
    <location>
        <begin position="12"/>
        <end position="34"/>
    </location>
</feature>
<accession>A0A6J4I0B2</accession>
<evidence type="ECO:0000313" key="2">
    <source>
        <dbReference type="EMBL" id="CAA9238809.1"/>
    </source>
</evidence>
<organism evidence="2">
    <name type="scientific">uncultured Craurococcus sp</name>
    <dbReference type="NCBI Taxonomy" id="1135998"/>
    <lineage>
        <taxon>Bacteria</taxon>
        <taxon>Pseudomonadati</taxon>
        <taxon>Pseudomonadota</taxon>
        <taxon>Alphaproteobacteria</taxon>
        <taxon>Acetobacterales</taxon>
        <taxon>Acetobacteraceae</taxon>
        <taxon>Craurococcus</taxon>
        <taxon>environmental samples</taxon>
    </lineage>
</organism>
<evidence type="ECO:0000256" key="1">
    <source>
        <dbReference type="SAM" id="Phobius"/>
    </source>
</evidence>
<keyword evidence="1" id="KW-0812">Transmembrane</keyword>
<reference evidence="2" key="1">
    <citation type="submission" date="2020-02" db="EMBL/GenBank/DDBJ databases">
        <authorList>
            <person name="Meier V. D."/>
        </authorList>
    </citation>
    <scope>NUCLEOTIDE SEQUENCE</scope>
    <source>
        <strain evidence="2">AVDCRST_MAG27</strain>
    </source>
</reference>
<protein>
    <submittedName>
        <fullName evidence="2">Uncharacterized protein</fullName>
    </submittedName>
</protein>
<keyword evidence="1" id="KW-1133">Transmembrane helix</keyword>
<gene>
    <name evidence="2" type="ORF">AVDCRST_MAG27-1317</name>
</gene>
<dbReference type="EMBL" id="CADCTD010000056">
    <property type="protein sequence ID" value="CAA9238809.1"/>
    <property type="molecule type" value="Genomic_DNA"/>
</dbReference>
<feature type="transmembrane region" description="Helical" evidence="1">
    <location>
        <begin position="46"/>
        <end position="63"/>
    </location>
</feature>
<keyword evidence="1" id="KW-0472">Membrane</keyword>